<accession>W9QRA7</accession>
<evidence type="ECO:0000313" key="3">
    <source>
        <dbReference type="Proteomes" id="UP000030645"/>
    </source>
</evidence>
<name>W9QRA7_9ROSA</name>
<dbReference type="EMBL" id="KE344051">
    <property type="protein sequence ID" value="EXB51700.1"/>
    <property type="molecule type" value="Genomic_DNA"/>
</dbReference>
<evidence type="ECO:0000313" key="2">
    <source>
        <dbReference type="EMBL" id="EXB51700.1"/>
    </source>
</evidence>
<protein>
    <submittedName>
        <fullName evidence="2">Uncharacterized protein</fullName>
    </submittedName>
</protein>
<organism evidence="2 3">
    <name type="scientific">Morus notabilis</name>
    <dbReference type="NCBI Taxonomy" id="981085"/>
    <lineage>
        <taxon>Eukaryota</taxon>
        <taxon>Viridiplantae</taxon>
        <taxon>Streptophyta</taxon>
        <taxon>Embryophyta</taxon>
        <taxon>Tracheophyta</taxon>
        <taxon>Spermatophyta</taxon>
        <taxon>Magnoliopsida</taxon>
        <taxon>eudicotyledons</taxon>
        <taxon>Gunneridae</taxon>
        <taxon>Pentapetalae</taxon>
        <taxon>rosids</taxon>
        <taxon>fabids</taxon>
        <taxon>Rosales</taxon>
        <taxon>Moraceae</taxon>
        <taxon>Moreae</taxon>
        <taxon>Morus</taxon>
    </lineage>
</organism>
<evidence type="ECO:0000256" key="1">
    <source>
        <dbReference type="SAM" id="MobiDB-lite"/>
    </source>
</evidence>
<feature type="region of interest" description="Disordered" evidence="1">
    <location>
        <begin position="189"/>
        <end position="266"/>
    </location>
</feature>
<keyword evidence="3" id="KW-1185">Reference proteome</keyword>
<feature type="compositionally biased region" description="Acidic residues" evidence="1">
    <location>
        <begin position="203"/>
        <end position="223"/>
    </location>
</feature>
<proteinExistence type="predicted"/>
<dbReference type="AlphaFoldDB" id="W9QRA7"/>
<gene>
    <name evidence="2" type="ORF">L484_018930</name>
</gene>
<sequence>MVAPIDPRQIEEDRRAMAAFVNMRVHTFSGRRQPYLLMEWINVIEIAYDVCHIPERMREIRAEYGPILYGAIEVHAPGVQRDPHIWEDMQRRQYEALEAIWDSYEGESMAHYCQRFRDSMLPIIPTQILFSEVRDLIWRGVPQDVWDLVLYPGQYYHIQQFLEEIINGEEELHHVQQQLQANAAAAAVVAQPEQDEASGYHTDDDEDDEEPIDYMSEDYDDEVPEHVIIASDDEYTEEADPSEDEMFGDEGFSDGDAEPESGLSSD</sequence>
<dbReference type="Proteomes" id="UP000030645">
    <property type="component" value="Unassembled WGS sequence"/>
</dbReference>
<reference evidence="3" key="1">
    <citation type="submission" date="2013-01" db="EMBL/GenBank/DDBJ databases">
        <title>Draft Genome Sequence of a Mulberry Tree, Morus notabilis C.K. Schneid.</title>
        <authorList>
            <person name="He N."/>
            <person name="Zhao S."/>
        </authorList>
    </citation>
    <scope>NUCLEOTIDE SEQUENCE</scope>
</reference>
<feature type="compositionally biased region" description="Acidic residues" evidence="1">
    <location>
        <begin position="231"/>
        <end position="259"/>
    </location>
</feature>